<dbReference type="Proteomes" id="UP000624404">
    <property type="component" value="Unassembled WGS sequence"/>
</dbReference>
<keyword evidence="2" id="KW-1185">Reference proteome</keyword>
<evidence type="ECO:0000313" key="1">
    <source>
        <dbReference type="EMBL" id="CAD6457012.1"/>
    </source>
</evidence>
<protein>
    <submittedName>
        <fullName evidence="1">617cd6ef-ef70-444d-9522-423af90fab05</fullName>
    </submittedName>
</protein>
<proteinExistence type="predicted"/>
<dbReference type="EMBL" id="CAJHIA010000037">
    <property type="protein sequence ID" value="CAD6457012.1"/>
    <property type="molecule type" value="Genomic_DNA"/>
</dbReference>
<organism evidence="1 2">
    <name type="scientific">Sclerotinia trifoliorum</name>
    <dbReference type="NCBI Taxonomy" id="28548"/>
    <lineage>
        <taxon>Eukaryota</taxon>
        <taxon>Fungi</taxon>
        <taxon>Dikarya</taxon>
        <taxon>Ascomycota</taxon>
        <taxon>Pezizomycotina</taxon>
        <taxon>Leotiomycetes</taxon>
        <taxon>Helotiales</taxon>
        <taxon>Sclerotiniaceae</taxon>
        <taxon>Sclerotinia</taxon>
    </lineage>
</organism>
<sequence length="113" mass="13378">MVSLLGPPRRSFRERSEMCRQYWDAEGNWIAATPIPNQTTEMRVTRLQGRKKDIFLGLVRKMLRWLPEERSTAEELTADEFLMLHDRSNEQIDTEQTEQVICTFGSTWYFSDC</sequence>
<dbReference type="Gene3D" id="1.10.510.10">
    <property type="entry name" value="Transferase(Phosphotransferase) domain 1"/>
    <property type="match status" value="1"/>
</dbReference>
<gene>
    <name evidence="1" type="ORF">SCLTRI_LOCUS10565</name>
</gene>
<dbReference type="OrthoDB" id="5979581at2759"/>
<accession>A0A8H2W7E8</accession>
<dbReference type="AlphaFoldDB" id="A0A8H2W7E8"/>
<evidence type="ECO:0000313" key="2">
    <source>
        <dbReference type="Proteomes" id="UP000624404"/>
    </source>
</evidence>
<name>A0A8H2W7E8_9HELO</name>
<comment type="caution">
    <text evidence="1">The sequence shown here is derived from an EMBL/GenBank/DDBJ whole genome shotgun (WGS) entry which is preliminary data.</text>
</comment>
<reference evidence="1" key="1">
    <citation type="submission" date="2020-10" db="EMBL/GenBank/DDBJ databases">
        <authorList>
            <person name="Kusch S."/>
        </authorList>
    </citation>
    <scope>NUCLEOTIDE SEQUENCE</scope>
    <source>
        <strain evidence="1">SwB9</strain>
    </source>
</reference>